<organism evidence="1 2">
    <name type="scientific">Saccharomonospora cyanea NA-134</name>
    <dbReference type="NCBI Taxonomy" id="882082"/>
    <lineage>
        <taxon>Bacteria</taxon>
        <taxon>Bacillati</taxon>
        <taxon>Actinomycetota</taxon>
        <taxon>Actinomycetes</taxon>
        <taxon>Pseudonocardiales</taxon>
        <taxon>Pseudonocardiaceae</taxon>
        <taxon>Saccharomonospora</taxon>
    </lineage>
</organism>
<dbReference type="RefSeq" id="WP_005456740.1">
    <property type="nucleotide sequence ID" value="NZ_CM001440.1"/>
</dbReference>
<dbReference type="Pfam" id="PF08734">
    <property type="entry name" value="GYD"/>
    <property type="match status" value="1"/>
</dbReference>
<dbReference type="eggNOG" id="COG4274">
    <property type="taxonomic scope" value="Bacteria"/>
</dbReference>
<gene>
    <name evidence="1" type="ORF">SaccyDRAFT_2638</name>
</gene>
<evidence type="ECO:0008006" key="3">
    <source>
        <dbReference type="Google" id="ProtNLM"/>
    </source>
</evidence>
<reference evidence="1 2" key="1">
    <citation type="submission" date="2011-11" db="EMBL/GenBank/DDBJ databases">
        <title>The Noncontiguous Finished sequence of Saccharomonospora cyanea NA-134.</title>
        <authorList>
            <consortium name="US DOE Joint Genome Institute"/>
            <person name="Lucas S."/>
            <person name="Han J."/>
            <person name="Lapidus A."/>
            <person name="Cheng J.-F."/>
            <person name="Goodwin L."/>
            <person name="Pitluck S."/>
            <person name="Peters L."/>
            <person name="Ovchinnikova G."/>
            <person name="Lu M."/>
            <person name="Detter J.C."/>
            <person name="Han C."/>
            <person name="Tapia R."/>
            <person name="Land M."/>
            <person name="Hauser L."/>
            <person name="Kyrpides N."/>
            <person name="Ivanova N."/>
            <person name="Pagani I."/>
            <person name="Brambilla E.-M."/>
            <person name="Klenk H.-P."/>
            <person name="Woyke T."/>
        </authorList>
    </citation>
    <scope>NUCLEOTIDE SEQUENCE [LARGE SCALE GENOMIC DNA]</scope>
    <source>
        <strain evidence="1 2">NA-134</strain>
    </source>
</reference>
<evidence type="ECO:0000313" key="1">
    <source>
        <dbReference type="EMBL" id="EHR61496.1"/>
    </source>
</evidence>
<dbReference type="EMBL" id="CM001440">
    <property type="protein sequence ID" value="EHR61496.1"/>
    <property type="molecule type" value="Genomic_DNA"/>
</dbReference>
<evidence type="ECO:0000313" key="2">
    <source>
        <dbReference type="Proteomes" id="UP000002791"/>
    </source>
</evidence>
<keyword evidence="2" id="KW-1185">Reference proteome</keyword>
<dbReference type="STRING" id="882082.SaccyDRAFT_2638"/>
<dbReference type="AlphaFoldDB" id="H5XF86"/>
<protein>
    <recommendedName>
        <fullName evidence="3">GYD domain-containing protein</fullName>
    </recommendedName>
</protein>
<sequence>MTTAIGFLKWTDEGARTYRETVQRYEATTKLAERLGVTISHIYWTPGGPYDIVCVIEAPDTEKLAAFTLESQTRGTLRVKWANAYGPDQMRDLLSNA</sequence>
<accession>H5XF86</accession>
<dbReference type="HOGENOM" id="CLU_155227_2_0_11"/>
<dbReference type="InterPro" id="IPR014845">
    <property type="entry name" value="GYD/TTHA1554"/>
</dbReference>
<proteinExistence type="predicted"/>
<name>H5XF86_9PSEU</name>
<dbReference type="OrthoDB" id="5243930at2"/>
<dbReference type="Proteomes" id="UP000002791">
    <property type="component" value="Chromosome"/>
</dbReference>